<organism evidence="1 2">
    <name type="scientific">Dreissena polymorpha</name>
    <name type="common">Zebra mussel</name>
    <name type="synonym">Mytilus polymorpha</name>
    <dbReference type="NCBI Taxonomy" id="45954"/>
    <lineage>
        <taxon>Eukaryota</taxon>
        <taxon>Metazoa</taxon>
        <taxon>Spiralia</taxon>
        <taxon>Lophotrochozoa</taxon>
        <taxon>Mollusca</taxon>
        <taxon>Bivalvia</taxon>
        <taxon>Autobranchia</taxon>
        <taxon>Heteroconchia</taxon>
        <taxon>Euheterodonta</taxon>
        <taxon>Imparidentia</taxon>
        <taxon>Neoheterodontei</taxon>
        <taxon>Myida</taxon>
        <taxon>Dreissenoidea</taxon>
        <taxon>Dreissenidae</taxon>
        <taxon>Dreissena</taxon>
    </lineage>
</organism>
<dbReference type="EMBL" id="JAIWYP010000001">
    <property type="protein sequence ID" value="KAH3897300.1"/>
    <property type="molecule type" value="Genomic_DNA"/>
</dbReference>
<comment type="caution">
    <text evidence="1">The sequence shown here is derived from an EMBL/GenBank/DDBJ whole genome shotgun (WGS) entry which is preliminary data.</text>
</comment>
<gene>
    <name evidence="1" type="ORF">DPMN_021487</name>
</gene>
<dbReference type="AlphaFoldDB" id="A0A9D4SB40"/>
<evidence type="ECO:0000313" key="1">
    <source>
        <dbReference type="EMBL" id="KAH3897300.1"/>
    </source>
</evidence>
<dbReference type="Proteomes" id="UP000828390">
    <property type="component" value="Unassembled WGS sequence"/>
</dbReference>
<reference evidence="1" key="1">
    <citation type="journal article" date="2019" name="bioRxiv">
        <title>The Genome of the Zebra Mussel, Dreissena polymorpha: A Resource for Invasive Species Research.</title>
        <authorList>
            <person name="McCartney M.A."/>
            <person name="Auch B."/>
            <person name="Kono T."/>
            <person name="Mallez S."/>
            <person name="Zhang Y."/>
            <person name="Obille A."/>
            <person name="Becker A."/>
            <person name="Abrahante J.E."/>
            <person name="Garbe J."/>
            <person name="Badalamenti J.P."/>
            <person name="Herman A."/>
            <person name="Mangelson H."/>
            <person name="Liachko I."/>
            <person name="Sullivan S."/>
            <person name="Sone E.D."/>
            <person name="Koren S."/>
            <person name="Silverstein K.A.T."/>
            <person name="Beckman K.B."/>
            <person name="Gohl D.M."/>
        </authorList>
    </citation>
    <scope>NUCLEOTIDE SEQUENCE</scope>
    <source>
        <strain evidence="1">Duluth1</strain>
        <tissue evidence="1">Whole animal</tissue>
    </source>
</reference>
<reference evidence="1" key="2">
    <citation type="submission" date="2020-11" db="EMBL/GenBank/DDBJ databases">
        <authorList>
            <person name="McCartney M.A."/>
            <person name="Auch B."/>
            <person name="Kono T."/>
            <person name="Mallez S."/>
            <person name="Becker A."/>
            <person name="Gohl D.M."/>
            <person name="Silverstein K.A.T."/>
            <person name="Koren S."/>
            <person name="Bechman K.B."/>
            <person name="Herman A."/>
            <person name="Abrahante J.E."/>
            <person name="Garbe J."/>
        </authorList>
    </citation>
    <scope>NUCLEOTIDE SEQUENCE</scope>
    <source>
        <strain evidence="1">Duluth1</strain>
        <tissue evidence="1">Whole animal</tissue>
    </source>
</reference>
<name>A0A9D4SB40_DREPO</name>
<accession>A0A9D4SB40</accession>
<keyword evidence="2" id="KW-1185">Reference proteome</keyword>
<protein>
    <submittedName>
        <fullName evidence="1">Uncharacterized protein</fullName>
    </submittedName>
</protein>
<sequence>MTDLIIIHNNDITPPQQYLLQVTRKDTPEPETSLCYDDVVRKNSVQVLLSSERFKQGEIHLYRNQEEAVRAGPSVSWVPGLDFVHAFHVCKPHPELQHWINRCRGRLWPPDRLLEAARVSPRLLVPTGHQDSDYNLEEWRLSPNLIERMLMFSFNITHIKCYIVLNLIKQSFF</sequence>
<evidence type="ECO:0000313" key="2">
    <source>
        <dbReference type="Proteomes" id="UP000828390"/>
    </source>
</evidence>
<proteinExistence type="predicted"/>